<comment type="caution">
    <text evidence="2">The sequence shown here is derived from an EMBL/GenBank/DDBJ whole genome shotgun (WGS) entry which is preliminary data.</text>
</comment>
<dbReference type="AlphaFoldDB" id="X1FZC1"/>
<reference evidence="2" key="1">
    <citation type="journal article" date="2014" name="Front. Microbiol.">
        <title>High frequency of phylogenetically diverse reductive dehalogenase-homologous genes in deep subseafloor sedimentary metagenomes.</title>
        <authorList>
            <person name="Kawai M."/>
            <person name="Futagami T."/>
            <person name="Toyoda A."/>
            <person name="Takaki Y."/>
            <person name="Nishi S."/>
            <person name="Hori S."/>
            <person name="Arai W."/>
            <person name="Tsubouchi T."/>
            <person name="Morono Y."/>
            <person name="Uchiyama I."/>
            <person name="Ito T."/>
            <person name="Fujiyama A."/>
            <person name="Inagaki F."/>
            <person name="Takami H."/>
        </authorList>
    </citation>
    <scope>NUCLEOTIDE SEQUENCE</scope>
    <source>
        <strain evidence="2">Expedition CK06-06</strain>
    </source>
</reference>
<proteinExistence type="predicted"/>
<feature type="transmembrane region" description="Helical" evidence="1">
    <location>
        <begin position="56"/>
        <end position="80"/>
    </location>
</feature>
<evidence type="ECO:0008006" key="3">
    <source>
        <dbReference type="Google" id="ProtNLM"/>
    </source>
</evidence>
<sequence length="91" mass="10154">MFVTGIIFAQKSVKSEDREVRLKGKLLRAAFITFTIAALLDSLLGTIFAVPTDPLLAIMVVITRILLIISALEFYGGFILPKWMHAIFTKK</sequence>
<evidence type="ECO:0000256" key="1">
    <source>
        <dbReference type="SAM" id="Phobius"/>
    </source>
</evidence>
<accession>X1FZC1</accession>
<dbReference type="EMBL" id="BARU01016602">
    <property type="protein sequence ID" value="GAH50357.1"/>
    <property type="molecule type" value="Genomic_DNA"/>
</dbReference>
<organism evidence="2">
    <name type="scientific">marine sediment metagenome</name>
    <dbReference type="NCBI Taxonomy" id="412755"/>
    <lineage>
        <taxon>unclassified sequences</taxon>
        <taxon>metagenomes</taxon>
        <taxon>ecological metagenomes</taxon>
    </lineage>
</organism>
<keyword evidence="1" id="KW-0812">Transmembrane</keyword>
<gene>
    <name evidence="2" type="ORF">S03H2_27589</name>
</gene>
<protein>
    <recommendedName>
        <fullName evidence="3">VUT family protein</fullName>
    </recommendedName>
</protein>
<name>X1FZC1_9ZZZZ</name>
<keyword evidence="1" id="KW-1133">Transmembrane helix</keyword>
<feature type="transmembrane region" description="Helical" evidence="1">
    <location>
        <begin position="26"/>
        <end position="50"/>
    </location>
</feature>
<evidence type="ECO:0000313" key="2">
    <source>
        <dbReference type="EMBL" id="GAH50357.1"/>
    </source>
</evidence>
<keyword evidence="1" id="KW-0472">Membrane</keyword>